<evidence type="ECO:0000313" key="2">
    <source>
        <dbReference type="EMBL" id="GGS40107.1"/>
    </source>
</evidence>
<dbReference type="InterPro" id="IPR041413">
    <property type="entry name" value="MLTR_LBD"/>
</dbReference>
<dbReference type="Gene3D" id="1.10.260.40">
    <property type="entry name" value="lambda repressor-like DNA-binding domains"/>
    <property type="match status" value="1"/>
</dbReference>
<dbReference type="PROSITE" id="PS50943">
    <property type="entry name" value="HTH_CROC1"/>
    <property type="match status" value="1"/>
</dbReference>
<reference evidence="2" key="2">
    <citation type="submission" date="2020-09" db="EMBL/GenBank/DDBJ databases">
        <authorList>
            <person name="Sun Q."/>
            <person name="Ohkuma M."/>
        </authorList>
    </citation>
    <scope>NUCLEOTIDE SEQUENCE</scope>
    <source>
        <strain evidence="2">JCM 4234</strain>
    </source>
</reference>
<dbReference type="PANTHER" id="PTHR35010">
    <property type="entry name" value="BLL4672 PROTEIN-RELATED"/>
    <property type="match status" value="1"/>
</dbReference>
<feature type="domain" description="HTH cro/C1-type" evidence="1">
    <location>
        <begin position="36"/>
        <end position="83"/>
    </location>
</feature>
<reference evidence="2" key="1">
    <citation type="journal article" date="2014" name="Int. J. Syst. Evol. Microbiol.">
        <title>Complete genome sequence of Corynebacterium casei LMG S-19264T (=DSM 44701T), isolated from a smear-ripened cheese.</title>
        <authorList>
            <consortium name="US DOE Joint Genome Institute (JGI-PGF)"/>
            <person name="Walter F."/>
            <person name="Albersmeier A."/>
            <person name="Kalinowski J."/>
            <person name="Ruckert C."/>
        </authorList>
    </citation>
    <scope>NUCLEOTIDE SEQUENCE</scope>
    <source>
        <strain evidence="2">JCM 4234</strain>
    </source>
</reference>
<dbReference type="InterPro" id="IPR001387">
    <property type="entry name" value="Cro/C1-type_HTH"/>
</dbReference>
<gene>
    <name evidence="2" type="ORF">GCM10010238_32030</name>
</gene>
<sequence length="279" mass="30387">MTDEPNPLGAYVRARREQVTPEEAGLTPVGTRRVPGLRREEVAMLAGISADYYLRLEQGRDRNPSVQVLESLARVLRLDAAATAYLLRLGTPRPRRRPAPGRPRPVPAGIAQLVTTLALPAVVEDRAFDVLAVNPLATALSPRLVAGANRLWDLFRDPAEQDLYPDWEAATEGAVAVFRESADTGDPRTRDLIGQLLRTDPRFGRLWARHDVRTCEGAPIRFAHPQVGELTLNREKLDIGGTDGQVLLVHHPVPGTDSADKLALLASIARTPAGAGPRI</sequence>
<evidence type="ECO:0000259" key="1">
    <source>
        <dbReference type="PROSITE" id="PS50943"/>
    </source>
</evidence>
<dbReference type="CDD" id="cd00093">
    <property type="entry name" value="HTH_XRE"/>
    <property type="match status" value="1"/>
</dbReference>
<dbReference type="EMBL" id="BMSL01000007">
    <property type="protein sequence ID" value="GGS40107.1"/>
    <property type="molecule type" value="Genomic_DNA"/>
</dbReference>
<dbReference type="GO" id="GO:0003677">
    <property type="term" value="F:DNA binding"/>
    <property type="evidence" value="ECO:0007669"/>
    <property type="project" value="InterPro"/>
</dbReference>
<keyword evidence="3" id="KW-1185">Reference proteome</keyword>
<dbReference type="Proteomes" id="UP000653493">
    <property type="component" value="Unassembled WGS sequence"/>
</dbReference>
<proteinExistence type="predicted"/>
<accession>A0A918GJ77</accession>
<name>A0A918GJ77_STRGD</name>
<dbReference type="Pfam" id="PF13560">
    <property type="entry name" value="HTH_31"/>
    <property type="match status" value="1"/>
</dbReference>
<dbReference type="PANTHER" id="PTHR35010:SF2">
    <property type="entry name" value="BLL4672 PROTEIN"/>
    <property type="match status" value="1"/>
</dbReference>
<dbReference type="InterPro" id="IPR010982">
    <property type="entry name" value="Lambda_DNA-bd_dom_sf"/>
</dbReference>
<organism evidence="2 3">
    <name type="scientific">Streptomyces griseoviridis</name>
    <dbReference type="NCBI Taxonomy" id="45398"/>
    <lineage>
        <taxon>Bacteria</taxon>
        <taxon>Bacillati</taxon>
        <taxon>Actinomycetota</taxon>
        <taxon>Actinomycetes</taxon>
        <taxon>Kitasatosporales</taxon>
        <taxon>Streptomycetaceae</taxon>
        <taxon>Streptomyces</taxon>
    </lineage>
</organism>
<comment type="caution">
    <text evidence="2">The sequence shown here is derived from an EMBL/GenBank/DDBJ whole genome shotgun (WGS) entry which is preliminary data.</text>
</comment>
<dbReference type="Gene3D" id="3.30.450.180">
    <property type="match status" value="1"/>
</dbReference>
<dbReference type="SMART" id="SM00530">
    <property type="entry name" value="HTH_XRE"/>
    <property type="match status" value="1"/>
</dbReference>
<dbReference type="Pfam" id="PF17765">
    <property type="entry name" value="MLTR_LBD"/>
    <property type="match status" value="1"/>
</dbReference>
<evidence type="ECO:0000313" key="3">
    <source>
        <dbReference type="Proteomes" id="UP000653493"/>
    </source>
</evidence>
<dbReference type="AlphaFoldDB" id="A0A918GJ77"/>
<dbReference type="SUPFAM" id="SSF47413">
    <property type="entry name" value="lambda repressor-like DNA-binding domains"/>
    <property type="match status" value="1"/>
</dbReference>
<protein>
    <submittedName>
        <fullName evidence="2">Transcriptional regulator</fullName>
    </submittedName>
</protein>